<gene>
    <name evidence="1" type="ORF">Cci01nite_63350</name>
</gene>
<keyword evidence="2" id="KW-1185">Reference proteome</keyword>
<dbReference type="Proteomes" id="UP000659904">
    <property type="component" value="Unassembled WGS sequence"/>
</dbReference>
<protein>
    <submittedName>
        <fullName evidence="1">Uncharacterized protein</fullName>
    </submittedName>
</protein>
<accession>A0A8J3KDK0</accession>
<sequence>MLGCVDPEVEADGVRRGRRREGGGLFKASDWMRDVPVGQRGVPVVRPSVRHPVGTDRRSRIAIADWVFDPAGHAIEAADRCWVSARDAAYT</sequence>
<reference evidence="1 2" key="1">
    <citation type="submission" date="2021-01" db="EMBL/GenBank/DDBJ databases">
        <title>Whole genome shotgun sequence of Catellatospora citrea NBRC 14495.</title>
        <authorList>
            <person name="Komaki H."/>
            <person name="Tamura T."/>
        </authorList>
    </citation>
    <scope>NUCLEOTIDE SEQUENCE [LARGE SCALE GENOMIC DNA]</scope>
    <source>
        <strain evidence="1 2">NBRC 14495</strain>
    </source>
</reference>
<evidence type="ECO:0000313" key="2">
    <source>
        <dbReference type="Proteomes" id="UP000659904"/>
    </source>
</evidence>
<name>A0A8J3KDK0_9ACTN</name>
<proteinExistence type="predicted"/>
<dbReference type="EMBL" id="BONH01000037">
    <property type="protein sequence ID" value="GIG01242.1"/>
    <property type="molecule type" value="Genomic_DNA"/>
</dbReference>
<organism evidence="1 2">
    <name type="scientific">Catellatospora citrea</name>
    <dbReference type="NCBI Taxonomy" id="53366"/>
    <lineage>
        <taxon>Bacteria</taxon>
        <taxon>Bacillati</taxon>
        <taxon>Actinomycetota</taxon>
        <taxon>Actinomycetes</taxon>
        <taxon>Micromonosporales</taxon>
        <taxon>Micromonosporaceae</taxon>
        <taxon>Catellatospora</taxon>
    </lineage>
</organism>
<evidence type="ECO:0000313" key="1">
    <source>
        <dbReference type="EMBL" id="GIG01242.1"/>
    </source>
</evidence>
<comment type="caution">
    <text evidence="1">The sequence shown here is derived from an EMBL/GenBank/DDBJ whole genome shotgun (WGS) entry which is preliminary data.</text>
</comment>
<dbReference type="AlphaFoldDB" id="A0A8J3KDK0"/>